<dbReference type="InterPro" id="IPR022371">
    <property type="entry name" value="Exopolyphosphatase"/>
</dbReference>
<evidence type="ECO:0000313" key="13">
    <source>
        <dbReference type="EMBL" id="PPK50452.1"/>
    </source>
</evidence>
<evidence type="ECO:0000256" key="9">
    <source>
        <dbReference type="ARBA" id="ARBA00023136"/>
    </source>
</evidence>
<dbReference type="GO" id="GO:0004309">
    <property type="term" value="F:exopolyphosphatase activity"/>
    <property type="evidence" value="ECO:0007669"/>
    <property type="project" value="UniProtKB-EC"/>
</dbReference>
<dbReference type="SUPFAM" id="SSF109604">
    <property type="entry name" value="HD-domain/PDEase-like"/>
    <property type="match status" value="1"/>
</dbReference>
<keyword evidence="16" id="KW-1185">Reference proteome</keyword>
<dbReference type="STRING" id="930118.SAMN05216429_104155"/>
<evidence type="ECO:0000313" key="14">
    <source>
        <dbReference type="EMBL" id="PPK53734.1"/>
    </source>
</evidence>
<dbReference type="InterPro" id="IPR030673">
    <property type="entry name" value="PyroPPase_GppA_Ppx"/>
</dbReference>
<sequence length="541" mass="61095">MIRISNDRSHLLTAPAKFPYSTAKFTPHRMPTIVTATTNAENTAPTPDLLAAIDMGSNSFHMVVARLVHGEIRTIEKMGEKVQLGAGLDENNCLTEEAQQRALECLGRFAQRLQGMPSEAVQIVGTNALRVARNKQEFIARAEEVLGYPVAVIAGREEARLVYLGVSHTLSDDKGRRLVIDIGGGSTEFIIGQRFEPQEMESLHMGCVSFRNRYFPDGKITKRQMEKAVTHAEQELLNIRQHYRAIGWQSSVGSSGSIKAIANVLATLKITDGTITREAMEELRKRLISLGKAEKLADLGVRTERQSIFPAGFAILLAAFRSLDIKTMTFADGALREGLLYDIVGRIQHEDVRERTIAALQERYHVDQVHGAAVEETAIAAWDQMADHWDLRTANDEDLLRWACRLHEIGLTISHSQYHKHGGYLLRYSDLPGFSQQFQKDLATLVRGHRRKFSPAVFQDIEPEDRSRLRHLCVLVRLAVLLQHPRNHEPPPEMALDGRQNRLIVELPKDWLSQRPLTLADLQNEQEYLSRQDFTLEVRTR</sequence>
<keyword evidence="9" id="KW-0472">Membrane</keyword>
<dbReference type="Proteomes" id="UP000239648">
    <property type="component" value="Unassembled WGS sequence"/>
</dbReference>
<protein>
    <recommendedName>
        <fullName evidence="6">Exopolyphosphatase</fullName>
        <ecNumber evidence="5">3.6.1.11</ecNumber>
    </recommendedName>
</protein>
<proteinExistence type="inferred from homology"/>
<comment type="subunit">
    <text evidence="4">Homodimer.</text>
</comment>
<dbReference type="PANTHER" id="PTHR30005">
    <property type="entry name" value="EXOPOLYPHOSPHATASE"/>
    <property type="match status" value="1"/>
</dbReference>
<keyword evidence="7" id="KW-1003">Cell membrane</keyword>
<dbReference type="Gene3D" id="1.10.3210.10">
    <property type="entry name" value="Hypothetical protein af1432"/>
    <property type="match status" value="1"/>
</dbReference>
<dbReference type="InterPro" id="IPR043129">
    <property type="entry name" value="ATPase_NBD"/>
</dbReference>
<evidence type="ECO:0000256" key="7">
    <source>
        <dbReference type="ARBA" id="ARBA00022475"/>
    </source>
</evidence>
<dbReference type="PANTHER" id="PTHR30005:SF14">
    <property type="entry name" value="EXOPOLYPHOSPHATASE"/>
    <property type="match status" value="1"/>
</dbReference>
<accession>A0A2S6G446</accession>
<dbReference type="SUPFAM" id="SSF53067">
    <property type="entry name" value="Actin-like ATPase domain"/>
    <property type="match status" value="2"/>
</dbReference>
<dbReference type="InterPro" id="IPR050273">
    <property type="entry name" value="GppA/Ppx_hydrolase"/>
</dbReference>
<reference evidence="14 15" key="2">
    <citation type="submission" date="2018-02" db="EMBL/GenBank/DDBJ databases">
        <title>Subsurface microbial communities from deep shales in Ohio and West Virginia, USA.</title>
        <authorList>
            <person name="Wrighton K."/>
        </authorList>
    </citation>
    <scope>NUCLEOTIDE SEQUENCE [LARGE SCALE GENOMIC DNA]</scope>
    <source>
        <strain evidence="14 15">UTICA-S1B9</strain>
    </source>
</reference>
<dbReference type="GO" id="GO:0006798">
    <property type="term" value="P:polyphosphate catabolic process"/>
    <property type="evidence" value="ECO:0007669"/>
    <property type="project" value="TreeGrafter"/>
</dbReference>
<evidence type="ECO:0000256" key="4">
    <source>
        <dbReference type="ARBA" id="ARBA00011738"/>
    </source>
</evidence>
<evidence type="ECO:0000313" key="15">
    <source>
        <dbReference type="Proteomes" id="UP000239446"/>
    </source>
</evidence>
<dbReference type="InterPro" id="IPR003695">
    <property type="entry name" value="Ppx_GppA_N"/>
</dbReference>
<dbReference type="EMBL" id="PTIT01000025">
    <property type="protein sequence ID" value="PPK50452.1"/>
    <property type="molecule type" value="Genomic_DNA"/>
</dbReference>
<keyword evidence="8" id="KW-0378">Hydrolase</keyword>
<dbReference type="AlphaFoldDB" id="A0A2S6G446"/>
<comment type="catalytic activity">
    <reaction evidence="10">
        <text>[phosphate](n) + H2O = [phosphate](n-1) + phosphate + H(+)</text>
        <dbReference type="Rhea" id="RHEA:21528"/>
        <dbReference type="Rhea" id="RHEA-COMP:9859"/>
        <dbReference type="Rhea" id="RHEA-COMP:14279"/>
        <dbReference type="ChEBI" id="CHEBI:15377"/>
        <dbReference type="ChEBI" id="CHEBI:15378"/>
        <dbReference type="ChEBI" id="CHEBI:16838"/>
        <dbReference type="ChEBI" id="CHEBI:43474"/>
        <dbReference type="EC" id="3.6.1.11"/>
    </reaction>
</comment>
<comment type="cofactor">
    <cofactor evidence="1">
        <name>Mg(2+)</name>
        <dbReference type="ChEBI" id="CHEBI:18420"/>
    </cofactor>
</comment>
<dbReference type="CDD" id="cd24053">
    <property type="entry name" value="ASKHA_NBD_EcPPX-GppA-like"/>
    <property type="match status" value="1"/>
</dbReference>
<evidence type="ECO:0000259" key="11">
    <source>
        <dbReference type="Pfam" id="PF02541"/>
    </source>
</evidence>
<gene>
    <name evidence="14" type="ORF">B0H24_102511</name>
    <name evidence="13" type="ORF">BY455_12511</name>
</gene>
<evidence type="ECO:0000256" key="10">
    <source>
        <dbReference type="ARBA" id="ARBA00047607"/>
    </source>
</evidence>
<feature type="domain" description="Ppx/GppA phosphatase N-terminal" evidence="11">
    <location>
        <begin position="63"/>
        <end position="345"/>
    </location>
</feature>
<evidence type="ECO:0000256" key="5">
    <source>
        <dbReference type="ARBA" id="ARBA00012451"/>
    </source>
</evidence>
<evidence type="ECO:0000256" key="3">
    <source>
        <dbReference type="ARBA" id="ARBA00007125"/>
    </source>
</evidence>
<feature type="domain" description="Ppx/GppA phosphatase C-terminal" evidence="12">
    <location>
        <begin position="352"/>
        <end position="526"/>
    </location>
</feature>
<comment type="similarity">
    <text evidence="3">Belongs to the GppA/Ppx family.</text>
</comment>
<dbReference type="GO" id="GO:0005886">
    <property type="term" value="C:plasma membrane"/>
    <property type="evidence" value="ECO:0007669"/>
    <property type="project" value="UniProtKB-SubCell"/>
</dbReference>
<dbReference type="PIRSF" id="PIRSF001267">
    <property type="entry name" value="Pyrophosphatase_GppA_Ppx"/>
    <property type="match status" value="1"/>
</dbReference>
<evidence type="ECO:0000313" key="16">
    <source>
        <dbReference type="Proteomes" id="UP000239648"/>
    </source>
</evidence>
<name>A0A2S6G446_9GAMM</name>
<reference evidence="13 16" key="1">
    <citation type="submission" date="2018-02" db="EMBL/GenBank/DDBJ databases">
        <title>Deep subsurface shale carbon reservoir microbial communities from Ohio and West Virginia, USA.</title>
        <authorList>
            <person name="Wrighton K."/>
        </authorList>
    </citation>
    <scope>NUCLEOTIDE SEQUENCE [LARGE SCALE GENOMIC DNA]</scope>
    <source>
        <strain evidence="13 16">UTICA-S1B6</strain>
    </source>
</reference>
<dbReference type="FunFam" id="3.30.420.40:FF:000023">
    <property type="entry name" value="Guanosine-5'-triphosphate,3'-diphosphate pyrophosphatase"/>
    <property type="match status" value="1"/>
</dbReference>
<comment type="subcellular location">
    <subcellularLocation>
        <location evidence="2">Cell membrane</location>
        <topology evidence="2">Peripheral membrane protein</topology>
    </subcellularLocation>
</comment>
<dbReference type="EMBL" id="PTIU01000025">
    <property type="protein sequence ID" value="PPK53734.1"/>
    <property type="molecule type" value="Genomic_DNA"/>
</dbReference>
<evidence type="ECO:0000256" key="2">
    <source>
        <dbReference type="ARBA" id="ARBA00004202"/>
    </source>
</evidence>
<dbReference type="Pfam" id="PF21447">
    <property type="entry name" value="Ppx-GppA_III"/>
    <property type="match status" value="1"/>
</dbReference>
<dbReference type="Pfam" id="PF02541">
    <property type="entry name" value="Ppx-GppA"/>
    <property type="match status" value="1"/>
</dbReference>
<dbReference type="Proteomes" id="UP000239446">
    <property type="component" value="Unassembled WGS sequence"/>
</dbReference>
<evidence type="ECO:0000256" key="6">
    <source>
        <dbReference type="ARBA" id="ARBA00020416"/>
    </source>
</evidence>
<dbReference type="EC" id="3.6.1.11" evidence="5"/>
<dbReference type="Gene3D" id="3.30.420.40">
    <property type="match status" value="1"/>
</dbReference>
<evidence type="ECO:0000256" key="8">
    <source>
        <dbReference type="ARBA" id="ARBA00022801"/>
    </source>
</evidence>
<dbReference type="NCBIfam" id="TIGR03706">
    <property type="entry name" value="exo_poly_only"/>
    <property type="match status" value="1"/>
</dbReference>
<comment type="caution">
    <text evidence="14">The sequence shown here is derived from an EMBL/GenBank/DDBJ whole genome shotgun (WGS) entry which is preliminary data.</text>
</comment>
<dbReference type="InterPro" id="IPR048950">
    <property type="entry name" value="Ppx_GppA_C"/>
</dbReference>
<evidence type="ECO:0000256" key="1">
    <source>
        <dbReference type="ARBA" id="ARBA00001946"/>
    </source>
</evidence>
<dbReference type="FunFam" id="3.30.420.150:FF:000001">
    <property type="entry name" value="Guanosine-5'-triphosphate,3'-diphosphate pyrophosphatase"/>
    <property type="match status" value="1"/>
</dbReference>
<dbReference type="Gene3D" id="3.30.420.150">
    <property type="entry name" value="Exopolyphosphatase. Domain 2"/>
    <property type="match status" value="1"/>
</dbReference>
<organism evidence="14 15">
    <name type="scientific">Marinobacter persicus</name>
    <dbReference type="NCBI Taxonomy" id="930118"/>
    <lineage>
        <taxon>Bacteria</taxon>
        <taxon>Pseudomonadati</taxon>
        <taxon>Pseudomonadota</taxon>
        <taxon>Gammaproteobacteria</taxon>
        <taxon>Pseudomonadales</taxon>
        <taxon>Marinobacteraceae</taxon>
        <taxon>Marinobacter</taxon>
    </lineage>
</organism>
<evidence type="ECO:0000259" key="12">
    <source>
        <dbReference type="Pfam" id="PF21447"/>
    </source>
</evidence>